<name>A0ACD3BID5_9AGAR</name>
<dbReference type="EMBL" id="ML208259">
    <property type="protein sequence ID" value="TFK76822.1"/>
    <property type="molecule type" value="Genomic_DNA"/>
</dbReference>
<gene>
    <name evidence="1" type="ORF">BDN72DRAFT_11260</name>
</gene>
<dbReference type="Proteomes" id="UP000308600">
    <property type="component" value="Unassembled WGS sequence"/>
</dbReference>
<accession>A0ACD3BID5</accession>
<organism evidence="1 2">
    <name type="scientific">Pluteus cervinus</name>
    <dbReference type="NCBI Taxonomy" id="181527"/>
    <lineage>
        <taxon>Eukaryota</taxon>
        <taxon>Fungi</taxon>
        <taxon>Dikarya</taxon>
        <taxon>Basidiomycota</taxon>
        <taxon>Agaricomycotina</taxon>
        <taxon>Agaricomycetes</taxon>
        <taxon>Agaricomycetidae</taxon>
        <taxon>Agaricales</taxon>
        <taxon>Pluteineae</taxon>
        <taxon>Pluteaceae</taxon>
        <taxon>Pluteus</taxon>
    </lineage>
</organism>
<evidence type="ECO:0000313" key="1">
    <source>
        <dbReference type="EMBL" id="TFK76822.1"/>
    </source>
</evidence>
<evidence type="ECO:0000313" key="2">
    <source>
        <dbReference type="Proteomes" id="UP000308600"/>
    </source>
</evidence>
<proteinExistence type="predicted"/>
<protein>
    <submittedName>
        <fullName evidence="1">Uncharacterized protein</fullName>
    </submittedName>
</protein>
<reference evidence="1 2" key="1">
    <citation type="journal article" date="2019" name="Nat. Ecol. Evol.">
        <title>Megaphylogeny resolves global patterns of mushroom evolution.</title>
        <authorList>
            <person name="Varga T."/>
            <person name="Krizsan K."/>
            <person name="Foldi C."/>
            <person name="Dima B."/>
            <person name="Sanchez-Garcia M."/>
            <person name="Sanchez-Ramirez S."/>
            <person name="Szollosi G.J."/>
            <person name="Szarkandi J.G."/>
            <person name="Papp V."/>
            <person name="Albert L."/>
            <person name="Andreopoulos W."/>
            <person name="Angelini C."/>
            <person name="Antonin V."/>
            <person name="Barry K.W."/>
            <person name="Bougher N.L."/>
            <person name="Buchanan P."/>
            <person name="Buyck B."/>
            <person name="Bense V."/>
            <person name="Catcheside P."/>
            <person name="Chovatia M."/>
            <person name="Cooper J."/>
            <person name="Damon W."/>
            <person name="Desjardin D."/>
            <person name="Finy P."/>
            <person name="Geml J."/>
            <person name="Haridas S."/>
            <person name="Hughes K."/>
            <person name="Justo A."/>
            <person name="Karasinski D."/>
            <person name="Kautmanova I."/>
            <person name="Kiss B."/>
            <person name="Kocsube S."/>
            <person name="Kotiranta H."/>
            <person name="LaButti K.M."/>
            <person name="Lechner B.E."/>
            <person name="Liimatainen K."/>
            <person name="Lipzen A."/>
            <person name="Lukacs Z."/>
            <person name="Mihaltcheva S."/>
            <person name="Morgado L.N."/>
            <person name="Niskanen T."/>
            <person name="Noordeloos M.E."/>
            <person name="Ohm R.A."/>
            <person name="Ortiz-Santana B."/>
            <person name="Ovrebo C."/>
            <person name="Racz N."/>
            <person name="Riley R."/>
            <person name="Savchenko A."/>
            <person name="Shiryaev A."/>
            <person name="Soop K."/>
            <person name="Spirin V."/>
            <person name="Szebenyi C."/>
            <person name="Tomsovsky M."/>
            <person name="Tulloss R.E."/>
            <person name="Uehling J."/>
            <person name="Grigoriev I.V."/>
            <person name="Vagvolgyi C."/>
            <person name="Papp T."/>
            <person name="Martin F.M."/>
            <person name="Miettinen O."/>
            <person name="Hibbett D.S."/>
            <person name="Nagy L.G."/>
        </authorList>
    </citation>
    <scope>NUCLEOTIDE SEQUENCE [LARGE SCALE GENOMIC DNA]</scope>
    <source>
        <strain evidence="1 2">NL-1719</strain>
    </source>
</reference>
<keyword evidence="2" id="KW-1185">Reference proteome</keyword>
<sequence>MKACIASCLLPASPFLSMCASDEMNEGTIRLIKSSTCLRRYKDLRNVYDEVRVTFTFSFRTQPRPTIHTRIQLRWNSVRSFHESIVPALPNIHQRFLARVNGTTTSNSIYEKARRSAF</sequence>